<gene>
    <name evidence="2" type="ORF">JTE90_001204</name>
</gene>
<keyword evidence="3" id="KW-1185">Reference proteome</keyword>
<feature type="region of interest" description="Disordered" evidence="1">
    <location>
        <begin position="45"/>
        <end position="71"/>
    </location>
</feature>
<evidence type="ECO:0000313" key="2">
    <source>
        <dbReference type="EMBL" id="KAG8187830.1"/>
    </source>
</evidence>
<dbReference type="AlphaFoldDB" id="A0AAV6UTL6"/>
<accession>A0AAV6UTL6</accession>
<dbReference type="EMBL" id="JAFNEN010000258">
    <property type="protein sequence ID" value="KAG8187830.1"/>
    <property type="molecule type" value="Genomic_DNA"/>
</dbReference>
<organism evidence="2 3">
    <name type="scientific">Oedothorax gibbosus</name>
    <dbReference type="NCBI Taxonomy" id="931172"/>
    <lineage>
        <taxon>Eukaryota</taxon>
        <taxon>Metazoa</taxon>
        <taxon>Ecdysozoa</taxon>
        <taxon>Arthropoda</taxon>
        <taxon>Chelicerata</taxon>
        <taxon>Arachnida</taxon>
        <taxon>Araneae</taxon>
        <taxon>Araneomorphae</taxon>
        <taxon>Entelegynae</taxon>
        <taxon>Araneoidea</taxon>
        <taxon>Linyphiidae</taxon>
        <taxon>Erigoninae</taxon>
        <taxon>Oedothorax</taxon>
    </lineage>
</organism>
<evidence type="ECO:0000256" key="1">
    <source>
        <dbReference type="SAM" id="MobiDB-lite"/>
    </source>
</evidence>
<protein>
    <submittedName>
        <fullName evidence="2">Uncharacterized protein</fullName>
    </submittedName>
</protein>
<dbReference type="Proteomes" id="UP000827092">
    <property type="component" value="Unassembled WGS sequence"/>
</dbReference>
<comment type="caution">
    <text evidence="2">The sequence shown here is derived from an EMBL/GenBank/DDBJ whole genome shotgun (WGS) entry which is preliminary data.</text>
</comment>
<name>A0AAV6UTL6_9ARAC</name>
<evidence type="ECO:0000313" key="3">
    <source>
        <dbReference type="Proteomes" id="UP000827092"/>
    </source>
</evidence>
<sequence length="127" mass="14103">MFTVSEHKSGNPKKSVSGQIAFVAPSTNPKQVVYLSLRIFVRNTDSNGTKESSEPVAGPLTTPDPSQVGRTDQMNKMKRTTKNFLAKNIFRPPSPYARFFCVSTVVLKVTSPSVKKFVIIAIVFKFY</sequence>
<proteinExistence type="predicted"/>
<reference evidence="2 3" key="1">
    <citation type="journal article" date="2022" name="Nat. Ecol. Evol.">
        <title>A masculinizing supergene underlies an exaggerated male reproductive morph in a spider.</title>
        <authorList>
            <person name="Hendrickx F."/>
            <person name="De Corte Z."/>
            <person name="Sonet G."/>
            <person name="Van Belleghem S.M."/>
            <person name="Kostlbacher S."/>
            <person name="Vangestel C."/>
        </authorList>
    </citation>
    <scope>NUCLEOTIDE SEQUENCE [LARGE SCALE GENOMIC DNA]</scope>
    <source>
        <strain evidence="2">W744_W776</strain>
    </source>
</reference>